<dbReference type="SUPFAM" id="SSF103190">
    <property type="entry name" value="Sensory domain-like"/>
    <property type="match status" value="1"/>
</dbReference>
<evidence type="ECO:0000313" key="12">
    <source>
        <dbReference type="Proteomes" id="UP001454489"/>
    </source>
</evidence>
<dbReference type="Pfam" id="PF00015">
    <property type="entry name" value="MCPsignal"/>
    <property type="match status" value="1"/>
</dbReference>
<keyword evidence="6 7" id="KW-0807">Transducer</keyword>
<accession>A0ABV1HED6</accession>
<organism evidence="11 12">
    <name type="scientific">Maccoyibacter intestinihominis</name>
    <dbReference type="NCBI Taxonomy" id="3133499"/>
    <lineage>
        <taxon>Bacteria</taxon>
        <taxon>Bacillati</taxon>
        <taxon>Bacillota</taxon>
        <taxon>Clostridia</taxon>
        <taxon>Lachnospirales</taxon>
        <taxon>Lachnospiraceae</taxon>
        <taxon>Maccoyibacter</taxon>
    </lineage>
</organism>
<dbReference type="InterPro" id="IPR004089">
    <property type="entry name" value="MCPsignal_dom"/>
</dbReference>
<feature type="transmembrane region" description="Helical" evidence="9">
    <location>
        <begin position="17"/>
        <end position="40"/>
    </location>
</feature>
<evidence type="ECO:0000256" key="2">
    <source>
        <dbReference type="ARBA" id="ARBA00022475"/>
    </source>
</evidence>
<keyword evidence="8" id="KW-0175">Coiled coil</keyword>
<keyword evidence="5 9" id="KW-0472">Membrane</keyword>
<dbReference type="EMBL" id="JBBMEX010000007">
    <property type="protein sequence ID" value="MEQ2557873.1"/>
    <property type="molecule type" value="Genomic_DNA"/>
</dbReference>
<dbReference type="Gene3D" id="6.10.340.10">
    <property type="match status" value="1"/>
</dbReference>
<evidence type="ECO:0000256" key="5">
    <source>
        <dbReference type="ARBA" id="ARBA00023136"/>
    </source>
</evidence>
<evidence type="ECO:0000256" key="4">
    <source>
        <dbReference type="ARBA" id="ARBA00022989"/>
    </source>
</evidence>
<comment type="subcellular location">
    <subcellularLocation>
        <location evidence="1">Cell membrane</location>
        <topology evidence="1">Multi-pass membrane protein</topology>
    </subcellularLocation>
</comment>
<evidence type="ECO:0000256" key="6">
    <source>
        <dbReference type="ARBA" id="ARBA00023224"/>
    </source>
</evidence>
<proteinExistence type="predicted"/>
<feature type="transmembrane region" description="Helical" evidence="9">
    <location>
        <begin position="191"/>
        <end position="215"/>
    </location>
</feature>
<dbReference type="PANTHER" id="PTHR32089:SF112">
    <property type="entry name" value="LYSOZYME-LIKE PROTEIN-RELATED"/>
    <property type="match status" value="1"/>
</dbReference>
<evidence type="ECO:0000313" key="11">
    <source>
        <dbReference type="EMBL" id="MEQ2557873.1"/>
    </source>
</evidence>
<dbReference type="Gene3D" id="1.10.287.950">
    <property type="entry name" value="Methyl-accepting chemotaxis protein"/>
    <property type="match status" value="1"/>
</dbReference>
<dbReference type="PANTHER" id="PTHR32089">
    <property type="entry name" value="METHYL-ACCEPTING CHEMOTAXIS PROTEIN MCPB"/>
    <property type="match status" value="1"/>
</dbReference>
<evidence type="ECO:0000256" key="3">
    <source>
        <dbReference type="ARBA" id="ARBA00022692"/>
    </source>
</evidence>
<evidence type="ECO:0000256" key="7">
    <source>
        <dbReference type="PROSITE-ProRule" id="PRU00284"/>
    </source>
</evidence>
<dbReference type="Pfam" id="PF17202">
    <property type="entry name" value="sCache_3_3"/>
    <property type="match status" value="1"/>
</dbReference>
<name>A0ABV1HED6_9FIRM</name>
<dbReference type="InterPro" id="IPR029151">
    <property type="entry name" value="Sensor-like_sf"/>
</dbReference>
<keyword evidence="2" id="KW-1003">Cell membrane</keyword>
<dbReference type="PROSITE" id="PS50111">
    <property type="entry name" value="CHEMOTAXIS_TRANSDUC_2"/>
    <property type="match status" value="1"/>
</dbReference>
<evidence type="ECO:0000256" key="8">
    <source>
        <dbReference type="SAM" id="Coils"/>
    </source>
</evidence>
<evidence type="ECO:0000259" key="10">
    <source>
        <dbReference type="PROSITE" id="PS50111"/>
    </source>
</evidence>
<sequence>MEETNKRQIRFDLKKKILMLGVLPVLVLGLMVIFIAQTIVRDSLLKEIKDALQSAATSTFAAYDQNSGDYIKTENGEIWKGSYNISKSESLVDSIKEKTGLEVTFFYGKDRIMTSAKDKNGDRILGSPAGETIQKEVLEKGKEYFSDSVSIDGTLHYGYYVPVYQGDSKKPVGMIFVGANKAQKDSAINKIINTVILVVLIVMLLCIAVAAVFAFNFSGALKKGINMVQSVSSGNLKNEMDTKLIKRQDELGDLSKAISSLQEEMIKSIANIAGNAEAVLMASGELGETARETTTSMRQVEGAIDSIMQSAATQAEISDKAAKNVHSMGEKIERTTEEMEQMQQNADAMSCAEKQNVETIRELLESNKEVQELIQEIEAQTAKTNESVVQIKEATEIIASIASQTNLLSLNASIEAARAGESGKGFAVVATEIQQLASKSNESSQNISDILQQLTENSDRAVETMGKVTTTIEAQTEHIKETETMTEAVMKRILESIEGMQVIADSVEYLDGARKEIVETVSELSEIAKQNAATTQEVCTAANTVTENFDIVSGSMEGLKNIADELEGSMKHFQV</sequence>
<dbReference type="InterPro" id="IPR033463">
    <property type="entry name" value="sCache_3"/>
</dbReference>
<keyword evidence="3 9" id="KW-0812">Transmembrane</keyword>
<feature type="coiled-coil region" evidence="8">
    <location>
        <begin position="325"/>
        <end position="387"/>
    </location>
</feature>
<feature type="domain" description="Methyl-accepting transducer" evidence="10">
    <location>
        <begin position="289"/>
        <end position="546"/>
    </location>
</feature>
<keyword evidence="4 9" id="KW-1133">Transmembrane helix</keyword>
<keyword evidence="12" id="KW-1185">Reference proteome</keyword>
<protein>
    <submittedName>
        <fullName evidence="11">Methyl-accepting chemotaxis protein</fullName>
    </submittedName>
</protein>
<dbReference type="RefSeq" id="WP_353530877.1">
    <property type="nucleotide sequence ID" value="NZ_JBBMEX010000007.1"/>
</dbReference>
<dbReference type="SMART" id="SM00283">
    <property type="entry name" value="MA"/>
    <property type="match status" value="1"/>
</dbReference>
<dbReference type="Proteomes" id="UP001454489">
    <property type="component" value="Unassembled WGS sequence"/>
</dbReference>
<evidence type="ECO:0000256" key="9">
    <source>
        <dbReference type="SAM" id="Phobius"/>
    </source>
</evidence>
<comment type="caution">
    <text evidence="11">The sequence shown here is derived from an EMBL/GenBank/DDBJ whole genome shotgun (WGS) entry which is preliminary data.</text>
</comment>
<reference evidence="11 12" key="1">
    <citation type="submission" date="2024-03" db="EMBL/GenBank/DDBJ databases">
        <title>Human intestinal bacterial collection.</title>
        <authorList>
            <person name="Pauvert C."/>
            <person name="Hitch T.C.A."/>
            <person name="Clavel T."/>
        </authorList>
    </citation>
    <scope>NUCLEOTIDE SEQUENCE [LARGE SCALE GENOMIC DNA]</scope>
    <source>
        <strain evidence="11 12">CLA-AA-H185</strain>
    </source>
</reference>
<dbReference type="SUPFAM" id="SSF58104">
    <property type="entry name" value="Methyl-accepting chemotaxis protein (MCP) signaling domain"/>
    <property type="match status" value="1"/>
</dbReference>
<evidence type="ECO:0000256" key="1">
    <source>
        <dbReference type="ARBA" id="ARBA00004651"/>
    </source>
</evidence>
<gene>
    <name evidence="11" type="ORF">WMO43_08335</name>
</gene>